<dbReference type="Pfam" id="PF00496">
    <property type="entry name" value="SBP_bac_5"/>
    <property type="match status" value="1"/>
</dbReference>
<comment type="caution">
    <text evidence="6">The sequence shown here is derived from an EMBL/GenBank/DDBJ whole genome shotgun (WGS) entry which is preliminary data.</text>
</comment>
<keyword evidence="4" id="KW-0472">Membrane</keyword>
<comment type="similarity">
    <text evidence="1">Belongs to the bacterial solute-binding protein 5 family.</text>
</comment>
<reference evidence="6 7" key="1">
    <citation type="journal article" date="2016" name="Nat. Commun.">
        <title>Thousands of microbial genomes shed light on interconnected biogeochemical processes in an aquifer system.</title>
        <authorList>
            <person name="Anantharaman K."/>
            <person name="Brown C.T."/>
            <person name="Hug L.A."/>
            <person name="Sharon I."/>
            <person name="Castelle C.J."/>
            <person name="Probst A.J."/>
            <person name="Thomas B.C."/>
            <person name="Singh A."/>
            <person name="Wilkins M.J."/>
            <person name="Karaoz U."/>
            <person name="Brodie E.L."/>
            <person name="Williams K.H."/>
            <person name="Hubbard S.S."/>
            <person name="Banfield J.F."/>
        </authorList>
    </citation>
    <scope>NUCLEOTIDE SEQUENCE [LARGE SCALE GENOMIC DNA]</scope>
</reference>
<feature type="transmembrane region" description="Helical" evidence="4">
    <location>
        <begin position="25"/>
        <end position="43"/>
    </location>
</feature>
<keyword evidence="3" id="KW-0732">Signal</keyword>
<keyword evidence="4" id="KW-1133">Transmembrane helix</keyword>
<dbReference type="SUPFAM" id="SSF53850">
    <property type="entry name" value="Periplasmic binding protein-like II"/>
    <property type="match status" value="1"/>
</dbReference>
<dbReference type="Gene3D" id="3.90.76.10">
    <property type="entry name" value="Dipeptide-binding Protein, Domain 1"/>
    <property type="match status" value="1"/>
</dbReference>
<dbReference type="InterPro" id="IPR039424">
    <property type="entry name" value="SBP_5"/>
</dbReference>
<keyword evidence="2" id="KW-0813">Transport</keyword>
<dbReference type="AlphaFoldDB" id="A0A1F5JAI9"/>
<dbReference type="GO" id="GO:0015833">
    <property type="term" value="P:peptide transport"/>
    <property type="evidence" value="ECO:0007669"/>
    <property type="project" value="TreeGrafter"/>
</dbReference>
<evidence type="ECO:0000256" key="2">
    <source>
        <dbReference type="ARBA" id="ARBA00022448"/>
    </source>
</evidence>
<keyword evidence="4" id="KW-0812">Transmembrane</keyword>
<sequence length="467" mass="52777">MRNFLSFINLKVSFLILVKLLKRNAVNLILIFLIILIAIFSQLKYQFFYNLHTISLGFIGTYQEHDLPLEVTRLLSQSLAEADTAGRFKGKLLAGWEVNHDATVFKLKLKDNLQWADGSPIRVADLELAIPNLEVKNLDDKTLQITLKEAYSPFPSLLTKPIFKKGILIGTGPYKITRLEKSRIFITKIELQPVDSALPKISVRFYPNEKVALTGFNLGEAQALFALSNPKSFVGNAQVDLLQKGDYGKIVSILFQTKDVLLSNRSLRQALGFITPGIEDEIVADNPYPPKSWAYDQTAKKYLSNSDEASAALERAKAALSDEKLKQEIILTATPNLEAVGNKVITEWKKLGLNVKLRVESGIAQNFQALLITQGIPQDPDQYFLWHTTQEKTNLTKYDSKRADKNLEDGRKIISEEDRKIKYFDFQKTLLEDAPAVFLYFPKYNIAYLKKAKPALDQVLNLHILGN</sequence>
<dbReference type="EMBL" id="MFCX01000022">
    <property type="protein sequence ID" value="OGE25656.1"/>
    <property type="molecule type" value="Genomic_DNA"/>
</dbReference>
<proteinExistence type="inferred from homology"/>
<dbReference type="GO" id="GO:1904680">
    <property type="term" value="F:peptide transmembrane transporter activity"/>
    <property type="evidence" value="ECO:0007669"/>
    <property type="project" value="TreeGrafter"/>
</dbReference>
<evidence type="ECO:0000313" key="7">
    <source>
        <dbReference type="Proteomes" id="UP000177042"/>
    </source>
</evidence>
<gene>
    <name evidence="6" type="ORF">A3C26_01690</name>
</gene>
<accession>A0A1F5JAI9</accession>
<dbReference type="PANTHER" id="PTHR30290">
    <property type="entry name" value="PERIPLASMIC BINDING COMPONENT OF ABC TRANSPORTER"/>
    <property type="match status" value="1"/>
</dbReference>
<evidence type="ECO:0000256" key="1">
    <source>
        <dbReference type="ARBA" id="ARBA00005695"/>
    </source>
</evidence>
<dbReference type="Gene3D" id="3.40.190.10">
    <property type="entry name" value="Periplasmic binding protein-like II"/>
    <property type="match status" value="1"/>
</dbReference>
<dbReference type="Gene3D" id="3.10.105.10">
    <property type="entry name" value="Dipeptide-binding Protein, Domain 3"/>
    <property type="match status" value="1"/>
</dbReference>
<feature type="domain" description="Solute-binding protein family 5" evidence="5">
    <location>
        <begin position="89"/>
        <end position="388"/>
    </location>
</feature>
<evidence type="ECO:0000256" key="3">
    <source>
        <dbReference type="ARBA" id="ARBA00022729"/>
    </source>
</evidence>
<evidence type="ECO:0000313" key="6">
    <source>
        <dbReference type="EMBL" id="OGE25656.1"/>
    </source>
</evidence>
<name>A0A1F5JAI9_9BACT</name>
<evidence type="ECO:0000259" key="5">
    <source>
        <dbReference type="Pfam" id="PF00496"/>
    </source>
</evidence>
<dbReference type="Proteomes" id="UP000177042">
    <property type="component" value="Unassembled WGS sequence"/>
</dbReference>
<evidence type="ECO:0000256" key="4">
    <source>
        <dbReference type="SAM" id="Phobius"/>
    </source>
</evidence>
<protein>
    <recommendedName>
        <fullName evidence="5">Solute-binding protein family 5 domain-containing protein</fullName>
    </recommendedName>
</protein>
<organism evidence="6 7">
    <name type="scientific">Candidatus Daviesbacteria bacterium RIFCSPHIGHO2_02_FULL_39_12</name>
    <dbReference type="NCBI Taxonomy" id="1797770"/>
    <lineage>
        <taxon>Bacteria</taxon>
        <taxon>Candidatus Daviesiibacteriota</taxon>
    </lineage>
</organism>
<dbReference type="InterPro" id="IPR000914">
    <property type="entry name" value="SBP_5_dom"/>
</dbReference>
<dbReference type="PANTHER" id="PTHR30290:SF9">
    <property type="entry name" value="OLIGOPEPTIDE-BINDING PROTEIN APPA"/>
    <property type="match status" value="1"/>
</dbReference>